<sequence length="253" mass="28208">MRVSHNALLLCSLLLQPLLLQAEDATEESTPPWYQFEVLVFERIAPGAGSTEGWPDDPGRPDPSNATGFSKGDPLKGGKPVAFRALPAEERSLSGAWGQMRRSRNYRPLYHVAWRQPVDHPDKAKQIYFSLLPADGGRASDFNPPKLEGVLKLSIKRYLHLDADIVLHRPAAATDPRVDEGNYGFAPRFRHYRMQHSRRMRSGKLHYIDHPVIGLLAVAERYVPPEPEPVVTPVPVPTIVPTDKLTPAPPQGQ</sequence>
<proteinExistence type="predicted"/>
<dbReference type="EMBL" id="JAHHGM010000005">
    <property type="protein sequence ID" value="MBT2988691.1"/>
    <property type="molecule type" value="Genomic_DNA"/>
</dbReference>
<evidence type="ECO:0000256" key="2">
    <source>
        <dbReference type="SAM" id="SignalP"/>
    </source>
</evidence>
<evidence type="ECO:0000256" key="1">
    <source>
        <dbReference type="SAM" id="MobiDB-lite"/>
    </source>
</evidence>
<feature type="signal peptide" evidence="2">
    <location>
        <begin position="1"/>
        <end position="22"/>
    </location>
</feature>
<evidence type="ECO:0000313" key="4">
    <source>
        <dbReference type="Proteomes" id="UP000770889"/>
    </source>
</evidence>
<organism evidence="3 4">
    <name type="scientific">Candidatus Thiodiazotropha taylori</name>
    <dbReference type="NCBI Taxonomy" id="2792791"/>
    <lineage>
        <taxon>Bacteria</taxon>
        <taxon>Pseudomonadati</taxon>
        <taxon>Pseudomonadota</taxon>
        <taxon>Gammaproteobacteria</taxon>
        <taxon>Chromatiales</taxon>
        <taxon>Sedimenticolaceae</taxon>
        <taxon>Candidatus Thiodiazotropha</taxon>
    </lineage>
</organism>
<dbReference type="AlphaFoldDB" id="A0A944M656"/>
<gene>
    <name evidence="3" type="ORF">KME65_06970</name>
</gene>
<dbReference type="Pfam" id="PF10972">
    <property type="entry name" value="CsiV"/>
    <property type="match status" value="1"/>
</dbReference>
<reference evidence="3 4" key="1">
    <citation type="submission" date="2021-05" db="EMBL/GenBank/DDBJ databases">
        <title>Genetic and Functional Diversity in Clade A Lucinid endosymbionts from the Bahamas.</title>
        <authorList>
            <person name="Giani N.M."/>
            <person name="Engel A.S."/>
            <person name="Campbell B.J."/>
        </authorList>
    </citation>
    <scope>NUCLEOTIDE SEQUENCE [LARGE SCALE GENOMIC DNA]</scope>
    <source>
        <strain evidence="3">LUC16012Gg_MoonRockCtena</strain>
    </source>
</reference>
<feature type="region of interest" description="Disordered" evidence="1">
    <location>
        <begin position="49"/>
        <end position="78"/>
    </location>
</feature>
<accession>A0A944M656</accession>
<feature type="chain" id="PRO_5037014120" evidence="2">
    <location>
        <begin position="23"/>
        <end position="253"/>
    </location>
</feature>
<dbReference type="InterPro" id="IPR021241">
    <property type="entry name" value="CsiV"/>
</dbReference>
<keyword evidence="2" id="KW-0732">Signal</keyword>
<evidence type="ECO:0000313" key="3">
    <source>
        <dbReference type="EMBL" id="MBT2988691.1"/>
    </source>
</evidence>
<protein>
    <submittedName>
        <fullName evidence="3">Peptidoglycan binding protein CsiV</fullName>
    </submittedName>
</protein>
<comment type="caution">
    <text evidence="3">The sequence shown here is derived from an EMBL/GenBank/DDBJ whole genome shotgun (WGS) entry which is preliminary data.</text>
</comment>
<name>A0A944M656_9GAMM</name>
<dbReference type="Proteomes" id="UP000770889">
    <property type="component" value="Unassembled WGS sequence"/>
</dbReference>